<dbReference type="EMBL" id="VVIM01000001">
    <property type="protein sequence ID" value="KAB0803287.1"/>
    <property type="molecule type" value="Genomic_DNA"/>
</dbReference>
<dbReference type="Proteomes" id="UP000327044">
    <property type="component" value="Unassembled WGS sequence"/>
</dbReference>
<dbReference type="AlphaFoldDB" id="A0A5N4B114"/>
<comment type="caution">
    <text evidence="2">The sequence shown here is derived from an EMBL/GenBank/DDBJ whole genome shotgun (WGS) entry which is preliminary data.</text>
</comment>
<evidence type="ECO:0000313" key="3">
    <source>
        <dbReference type="Proteomes" id="UP000327044"/>
    </source>
</evidence>
<proteinExistence type="predicted"/>
<dbReference type="OrthoDB" id="6740702at2759"/>
<evidence type="ECO:0000256" key="1">
    <source>
        <dbReference type="SAM" id="MobiDB-lite"/>
    </source>
</evidence>
<sequence length="462" mass="51337">MAAHFKSMCAAFDAGFLSEDAMVKVCEQLHNMITSGEVIPEEEDIVHFRRLRDVVGTIQTRLLQQNVNAQQVNTGVVPQSQPVDLTVTNTLQHPTMTAKTQSQPLDLTVNPHVSKTASENVLTQSQPMDLTVKNAPRPATSGVKPNRKRAAPCVNNFLNPQHSTSGLQQATPTGSNNINSEPSTSGLHQLSPQVGRGVPRRFLVLSEGERVIKKFNLTAQQLTIKFDDAEPNEAPLEWLKKSLTALINYITKRRSVSDRIGLMLTNSEFPDNPLGFSFRRIDQLNANVMLKTMDKVMQSNKAFFSSDALRVDVSLITLPNGKGRQRMTGVTFEEFSQRKHGIILINNNDTLCLARALVTAIAFRNNSPDLPYLKVGHALQTEKARELYAAAGVDLSNGGTIEHIRQFQNYLTDFTIVVYNHRLGKTVYFEGPRAPQRQVLNLLMENEHYNVITSLTSAFSCS</sequence>
<feature type="compositionally biased region" description="Polar residues" evidence="1">
    <location>
        <begin position="157"/>
        <end position="192"/>
    </location>
</feature>
<gene>
    <name evidence="2" type="ORF">PPYR_00257</name>
</gene>
<feature type="region of interest" description="Disordered" evidence="1">
    <location>
        <begin position="157"/>
        <end position="193"/>
    </location>
</feature>
<reference evidence="2 3" key="1">
    <citation type="journal article" date="2018" name="Elife">
        <title>Firefly genomes illuminate parallel origins of bioluminescence in beetles.</title>
        <authorList>
            <person name="Fallon T.R."/>
            <person name="Lower S.E."/>
            <person name="Chang C.H."/>
            <person name="Bessho-Uehara M."/>
            <person name="Martin G.J."/>
            <person name="Bewick A.J."/>
            <person name="Behringer M."/>
            <person name="Debat H.J."/>
            <person name="Wong I."/>
            <person name="Day J.C."/>
            <person name="Suvorov A."/>
            <person name="Silva C.J."/>
            <person name="Stanger-Hall K.F."/>
            <person name="Hall D.W."/>
            <person name="Schmitz R.J."/>
            <person name="Nelson D.R."/>
            <person name="Lewis S.M."/>
            <person name="Shigenobu S."/>
            <person name="Bybee S.M."/>
            <person name="Larracuente A.M."/>
            <person name="Oba Y."/>
            <person name="Weng J.K."/>
        </authorList>
    </citation>
    <scope>NUCLEOTIDE SEQUENCE [LARGE SCALE GENOMIC DNA]</scope>
    <source>
        <strain evidence="2">1611_PpyrPB1</strain>
        <tissue evidence="2">Whole body</tissue>
    </source>
</reference>
<organism evidence="2 3">
    <name type="scientific">Photinus pyralis</name>
    <name type="common">Common eastern firefly</name>
    <name type="synonym">Lampyris pyralis</name>
    <dbReference type="NCBI Taxonomy" id="7054"/>
    <lineage>
        <taxon>Eukaryota</taxon>
        <taxon>Metazoa</taxon>
        <taxon>Ecdysozoa</taxon>
        <taxon>Arthropoda</taxon>
        <taxon>Hexapoda</taxon>
        <taxon>Insecta</taxon>
        <taxon>Pterygota</taxon>
        <taxon>Neoptera</taxon>
        <taxon>Endopterygota</taxon>
        <taxon>Coleoptera</taxon>
        <taxon>Polyphaga</taxon>
        <taxon>Elateriformia</taxon>
        <taxon>Elateroidea</taxon>
        <taxon>Lampyridae</taxon>
        <taxon>Lampyrinae</taxon>
        <taxon>Photinus</taxon>
    </lineage>
</organism>
<accession>A0A5N4B114</accession>
<protein>
    <submittedName>
        <fullName evidence="2">Uncharacterized protein</fullName>
    </submittedName>
</protein>
<name>A0A5N4B114_PHOPY</name>
<evidence type="ECO:0000313" key="2">
    <source>
        <dbReference type="EMBL" id="KAB0803287.1"/>
    </source>
</evidence>
<dbReference type="InParanoid" id="A0A5N4B114"/>
<keyword evidence="3" id="KW-1185">Reference proteome</keyword>